<dbReference type="Proteomes" id="UP000236311">
    <property type="component" value="Unassembled WGS sequence"/>
</dbReference>
<evidence type="ECO:0008006" key="3">
    <source>
        <dbReference type="Google" id="ProtNLM"/>
    </source>
</evidence>
<gene>
    <name evidence="1" type="ORF">AMURIS_02312</name>
</gene>
<organism evidence="1 2">
    <name type="scientific">Acetatifactor muris</name>
    <dbReference type="NCBI Taxonomy" id="879566"/>
    <lineage>
        <taxon>Bacteria</taxon>
        <taxon>Bacillati</taxon>
        <taxon>Bacillota</taxon>
        <taxon>Clostridia</taxon>
        <taxon>Lachnospirales</taxon>
        <taxon>Lachnospiraceae</taxon>
        <taxon>Acetatifactor</taxon>
    </lineage>
</organism>
<protein>
    <recommendedName>
        <fullName evidence="3">Squalene cyclase C-terminal domain-containing protein</fullName>
    </recommendedName>
</protein>
<dbReference type="EMBL" id="OFSM01000011">
    <property type="protein sequence ID" value="SOY29591.1"/>
    <property type="molecule type" value="Genomic_DNA"/>
</dbReference>
<accession>A0A2K4ZGJ9</accession>
<name>A0A2K4ZGJ9_9FIRM</name>
<keyword evidence="2" id="KW-1185">Reference proteome</keyword>
<reference evidence="1 2" key="1">
    <citation type="submission" date="2018-01" db="EMBL/GenBank/DDBJ databases">
        <authorList>
            <person name="Gaut B.S."/>
            <person name="Morton B.R."/>
            <person name="Clegg M.T."/>
            <person name="Duvall M.R."/>
        </authorList>
    </citation>
    <scope>NUCLEOTIDE SEQUENCE [LARGE SCALE GENOMIC DNA]</scope>
    <source>
        <strain evidence="1">GP69</strain>
    </source>
</reference>
<evidence type="ECO:0000313" key="1">
    <source>
        <dbReference type="EMBL" id="SOY29591.1"/>
    </source>
</evidence>
<dbReference type="AlphaFoldDB" id="A0A2K4ZGJ9"/>
<sequence length="128" mass="14718">MFYHVALLQGVLNSATEKLLLDYYISRAEGIYYVYYKCLGKLPETFASKETSHYLAAVEALADYQQAREKLSFVANWLISNKNECGSWDLGTSVKDGVYFPLADSWRRKELRISDCTERISNLLQKIT</sequence>
<evidence type="ECO:0000313" key="2">
    <source>
        <dbReference type="Proteomes" id="UP000236311"/>
    </source>
</evidence>
<proteinExistence type="predicted"/>